<reference evidence="1" key="2">
    <citation type="journal article" date="2021" name="PeerJ">
        <title>Extensive microbial diversity within the chicken gut microbiome revealed by metagenomics and culture.</title>
        <authorList>
            <person name="Gilroy R."/>
            <person name="Ravi A."/>
            <person name="Getino M."/>
            <person name="Pursley I."/>
            <person name="Horton D.L."/>
            <person name="Alikhan N.F."/>
            <person name="Baker D."/>
            <person name="Gharbi K."/>
            <person name="Hall N."/>
            <person name="Watson M."/>
            <person name="Adriaenssens E.M."/>
            <person name="Foster-Nyarko E."/>
            <person name="Jarju S."/>
            <person name="Secka A."/>
            <person name="Antonio M."/>
            <person name="Oren A."/>
            <person name="Chaudhuri R.R."/>
            <person name="La Ragione R."/>
            <person name="Hildebrand F."/>
            <person name="Pallen M.J."/>
        </authorList>
    </citation>
    <scope>NUCLEOTIDE SEQUENCE</scope>
    <source>
        <strain evidence="1">CHK152-2994</strain>
    </source>
</reference>
<sequence>MNQEEILNEHEKAILSMLQSHNKEELAEILKISSHSLQSHISKFERLGLWSEFKNLFKTKVK</sequence>
<dbReference type="EMBL" id="DVJO01000173">
    <property type="protein sequence ID" value="HIS83523.1"/>
    <property type="molecule type" value="Genomic_DNA"/>
</dbReference>
<evidence type="ECO:0000313" key="2">
    <source>
        <dbReference type="Proteomes" id="UP000824139"/>
    </source>
</evidence>
<gene>
    <name evidence="1" type="ORF">IAD41_07975</name>
</gene>
<dbReference type="AlphaFoldDB" id="A0A9D1FX27"/>
<accession>A0A9D1FX27</accession>
<proteinExistence type="predicted"/>
<evidence type="ECO:0000313" key="1">
    <source>
        <dbReference type="EMBL" id="HIS83523.1"/>
    </source>
</evidence>
<reference evidence="1" key="1">
    <citation type="submission" date="2020-10" db="EMBL/GenBank/DDBJ databases">
        <authorList>
            <person name="Gilroy R."/>
        </authorList>
    </citation>
    <scope>NUCLEOTIDE SEQUENCE</scope>
    <source>
        <strain evidence="1">CHK152-2994</strain>
    </source>
</reference>
<comment type="caution">
    <text evidence="1">The sequence shown here is derived from an EMBL/GenBank/DDBJ whole genome shotgun (WGS) entry which is preliminary data.</text>
</comment>
<organism evidence="1 2">
    <name type="scientific">Candidatus Scatenecus faecavium</name>
    <dbReference type="NCBI Taxonomy" id="2840915"/>
    <lineage>
        <taxon>Bacteria</taxon>
        <taxon>Candidatus Scatenecus</taxon>
    </lineage>
</organism>
<name>A0A9D1FX27_9BACT</name>
<protein>
    <submittedName>
        <fullName evidence="1">Uncharacterized protein</fullName>
    </submittedName>
</protein>
<dbReference type="Proteomes" id="UP000824139">
    <property type="component" value="Unassembled WGS sequence"/>
</dbReference>